<dbReference type="Proteomes" id="UP000178198">
    <property type="component" value="Chromosome"/>
</dbReference>
<proteinExistence type="predicted"/>
<dbReference type="RefSeq" id="WP_071185579.1">
    <property type="nucleotide sequence ID" value="NZ_CP017774.1"/>
</dbReference>
<dbReference type="KEGG" id="fcm:BIW12_13410"/>
<organism evidence="2 3">
    <name type="scientific">Flavobacterium commune</name>
    <dbReference type="NCBI Taxonomy" id="1306519"/>
    <lineage>
        <taxon>Bacteria</taxon>
        <taxon>Pseudomonadati</taxon>
        <taxon>Bacteroidota</taxon>
        <taxon>Flavobacteriia</taxon>
        <taxon>Flavobacteriales</taxon>
        <taxon>Flavobacteriaceae</taxon>
        <taxon>Flavobacterium</taxon>
    </lineage>
</organism>
<dbReference type="PROSITE" id="PS51257">
    <property type="entry name" value="PROKAR_LIPOPROTEIN"/>
    <property type="match status" value="1"/>
</dbReference>
<reference evidence="2 3" key="1">
    <citation type="submission" date="2016-10" db="EMBL/GenBank/DDBJ databases">
        <title>Complete Genome Sequence of Flavobacterium sp. PK15.</title>
        <authorList>
            <person name="Ekwe A."/>
            <person name="Kim S.B."/>
        </authorList>
    </citation>
    <scope>NUCLEOTIDE SEQUENCE [LARGE SCALE GENOMIC DNA]</scope>
    <source>
        <strain evidence="2 3">PK15</strain>
    </source>
</reference>
<gene>
    <name evidence="2" type="ORF">BIW12_13410</name>
</gene>
<dbReference type="EMBL" id="CP017774">
    <property type="protein sequence ID" value="APA00342.1"/>
    <property type="molecule type" value="Genomic_DNA"/>
</dbReference>
<sequence>MTKQRLLYIFILSGLMFSCNNDATDKQPDYWLSKSSNEFPKDSSYLERATVLSGNMKSLLNFVGTLDGIKRKNTILTKENLDSIANLLAKSFKISENEKPYLILDKKYITKAKILHNNQLAYKGLLESNWKNTVSFKDYQEYILPYKLTNEIYDSWRDSLYLSHQKLIVSSPVLKNLDSLYKFHTSKTYNSLSSKVSMRMLFPSEENYSWMNLTKEGDCVSRCRYAIYHLRAAGVPATYDYIPNWGNRPFSRHAYVGLANKENQVPKLLENNNDPKNMVDNLNAAMSPKKMKIFKTKELPKGLYVEYEKTIPKIYRQTWTTQAEMKGLLSKMPSEELFRDLIKPNMIDVTAQYLQTTIVTTNKSLFENKSMAYLATFDTNDWTPVAFTTFNWYGKATFKDVGKNIVYLPMTYNGTLNAYENPFILDNSGIKKELICNKDKRISMKLIRKFPLFSYTAAHSEDLKECRIEGANDPDFKDAKLLHVVNGLVFSTKQVDFKKPDSFRYIKMVAPEGGKLRLAEIECFSNNNGALKKVEDVNYLKGILEGQKGNAFDGDFSNYLVGGGVKLDFGTSVPISKIRYTPMNDSNYVIPNYEYELFYWDNGWVSAGKKIADNDYINYSNIPSGTIYWLRCLTAGKEERIFTYENGVQIWW</sequence>
<evidence type="ECO:0008006" key="4">
    <source>
        <dbReference type="Google" id="ProtNLM"/>
    </source>
</evidence>
<feature type="signal peptide" evidence="1">
    <location>
        <begin position="1"/>
        <end position="23"/>
    </location>
</feature>
<dbReference type="PANTHER" id="PTHR35532">
    <property type="entry name" value="SIMILAR TO POLYHYDROXYALKANOATE DEPOLYMERASE"/>
    <property type="match status" value="1"/>
</dbReference>
<evidence type="ECO:0000256" key="1">
    <source>
        <dbReference type="SAM" id="SignalP"/>
    </source>
</evidence>
<dbReference type="Gene3D" id="2.60.120.260">
    <property type="entry name" value="Galactose-binding domain-like"/>
    <property type="match status" value="1"/>
</dbReference>
<keyword evidence="1" id="KW-0732">Signal</keyword>
<keyword evidence="3" id="KW-1185">Reference proteome</keyword>
<evidence type="ECO:0000313" key="3">
    <source>
        <dbReference type="Proteomes" id="UP000178198"/>
    </source>
</evidence>
<name>A0A1D9PCQ9_9FLAO</name>
<dbReference type="PANTHER" id="PTHR35532:SF5">
    <property type="entry name" value="CARBOHYDRATE-BINDING DOMAIN-CONTAINING PROTEIN"/>
    <property type="match status" value="1"/>
</dbReference>
<evidence type="ECO:0000313" key="2">
    <source>
        <dbReference type="EMBL" id="APA00342.1"/>
    </source>
</evidence>
<dbReference type="OrthoDB" id="679512at2"/>
<dbReference type="AlphaFoldDB" id="A0A1D9PCQ9"/>
<protein>
    <recommendedName>
        <fullName evidence="4">Peptide-N(4)-(N-acetyl-beta-glucosaminyl)asparagine amidase</fullName>
    </recommendedName>
</protein>
<dbReference type="STRING" id="1306519.BIW12_13410"/>
<accession>A0A1D9PCQ9</accession>
<feature type="chain" id="PRO_5009444410" description="Peptide-N(4)-(N-acetyl-beta-glucosaminyl)asparagine amidase" evidence="1">
    <location>
        <begin position="24"/>
        <end position="652"/>
    </location>
</feature>